<dbReference type="Proteomes" id="UP000221186">
    <property type="component" value="Segment"/>
</dbReference>
<keyword evidence="2" id="KW-1185">Reference proteome</keyword>
<evidence type="ECO:0000313" key="1">
    <source>
        <dbReference type="EMBL" id="APD18637.1"/>
    </source>
</evidence>
<evidence type="ECO:0000313" key="2">
    <source>
        <dbReference type="Proteomes" id="UP000221186"/>
    </source>
</evidence>
<sequence length="75" mass="7906">MDDVVTDGTRALAGQVRAVNGDLLTLARPGGTEWTANATDCWSASPEERRALNPRGALKLIGEHLPPVQPPSLSS</sequence>
<reference evidence="1 2" key="1">
    <citation type="submission" date="2016-11" db="EMBL/GenBank/DDBJ databases">
        <authorList>
            <person name="Sivoravong A.B."/>
            <person name="Van De Walle M.R."/>
            <person name="Watson A.I."/>
            <person name="Nayek S."/>
            <person name="Bhuiyan S."/>
            <person name="Bonilla J.A."/>
            <person name="Hughes L.E."/>
            <person name="Garlena R.A."/>
            <person name="Russell D.A."/>
            <person name="Pope W.H."/>
            <person name="Jacobs-Sera D."/>
            <person name="Hendrix R.W."/>
            <person name="Hatfull G.F."/>
        </authorList>
    </citation>
    <scope>NUCLEOTIDE SEQUENCE [LARGE SCALE GENOMIC DNA]</scope>
</reference>
<accession>A0A1J0MCB6</accession>
<name>A0A1J0MCB6_9CAUD</name>
<gene>
    <name evidence="1" type="ORF">SEA_PAPAYASALAD_27</name>
</gene>
<organism evidence="1 2">
    <name type="scientific">Streptomyces phage PapayaSalad</name>
    <dbReference type="NCBI Taxonomy" id="1920310"/>
    <lineage>
        <taxon>Viruses</taxon>
        <taxon>Duplodnaviria</taxon>
        <taxon>Heunggongvirae</taxon>
        <taxon>Uroviricota</taxon>
        <taxon>Caudoviricetes</taxon>
        <taxon>Austintatiousvirus</taxon>
        <taxon>Austintatiousvirus papayasalad</taxon>
    </lineage>
</organism>
<proteinExistence type="predicted"/>
<protein>
    <submittedName>
        <fullName evidence="1">Uncharacterized protein</fullName>
    </submittedName>
</protein>
<dbReference type="EMBL" id="KY092481">
    <property type="protein sequence ID" value="APD18637.1"/>
    <property type="molecule type" value="Genomic_DNA"/>
</dbReference>